<proteinExistence type="predicted"/>
<dbReference type="Proteomes" id="UP000799424">
    <property type="component" value="Unassembled WGS sequence"/>
</dbReference>
<sequence length="186" mass="22201">MSFKRAHCSRAREFRPKQPVRKPKVVRFHPHHFANLEHHPHVVEEFFDPEVLKFELDQKNPKYPKDTFNLIRESNLVKCRLSDSSKDVQWAARLEVRMSEVSRDGVWSIKWVTASPRFHAVLFNFDRDDLQHPEDLKELEAKELADEISERIGERRFWRLEYGTERVVSLRKGGSLKTWKTEYACK</sequence>
<protein>
    <submittedName>
        <fullName evidence="1">Uncharacterized protein</fullName>
    </submittedName>
</protein>
<gene>
    <name evidence="1" type="ORF">CC86DRAFT_380498</name>
</gene>
<organism evidence="1 2">
    <name type="scientific">Ophiobolus disseminans</name>
    <dbReference type="NCBI Taxonomy" id="1469910"/>
    <lineage>
        <taxon>Eukaryota</taxon>
        <taxon>Fungi</taxon>
        <taxon>Dikarya</taxon>
        <taxon>Ascomycota</taxon>
        <taxon>Pezizomycotina</taxon>
        <taxon>Dothideomycetes</taxon>
        <taxon>Pleosporomycetidae</taxon>
        <taxon>Pleosporales</taxon>
        <taxon>Pleosporineae</taxon>
        <taxon>Phaeosphaeriaceae</taxon>
        <taxon>Ophiobolus</taxon>
    </lineage>
</organism>
<keyword evidence="2" id="KW-1185">Reference proteome</keyword>
<evidence type="ECO:0000313" key="1">
    <source>
        <dbReference type="EMBL" id="KAF2828586.1"/>
    </source>
</evidence>
<accession>A0A6A7A5Z5</accession>
<dbReference type="EMBL" id="MU006222">
    <property type="protein sequence ID" value="KAF2828586.1"/>
    <property type="molecule type" value="Genomic_DNA"/>
</dbReference>
<evidence type="ECO:0000313" key="2">
    <source>
        <dbReference type="Proteomes" id="UP000799424"/>
    </source>
</evidence>
<dbReference type="AlphaFoldDB" id="A0A6A7A5Z5"/>
<name>A0A6A7A5Z5_9PLEO</name>
<reference evidence="1" key="1">
    <citation type="journal article" date="2020" name="Stud. Mycol.">
        <title>101 Dothideomycetes genomes: a test case for predicting lifestyles and emergence of pathogens.</title>
        <authorList>
            <person name="Haridas S."/>
            <person name="Albert R."/>
            <person name="Binder M."/>
            <person name="Bloem J."/>
            <person name="Labutti K."/>
            <person name="Salamov A."/>
            <person name="Andreopoulos B."/>
            <person name="Baker S."/>
            <person name="Barry K."/>
            <person name="Bills G."/>
            <person name="Bluhm B."/>
            <person name="Cannon C."/>
            <person name="Castanera R."/>
            <person name="Culley D."/>
            <person name="Daum C."/>
            <person name="Ezra D."/>
            <person name="Gonzalez J."/>
            <person name="Henrissat B."/>
            <person name="Kuo A."/>
            <person name="Liang C."/>
            <person name="Lipzen A."/>
            <person name="Lutzoni F."/>
            <person name="Magnuson J."/>
            <person name="Mondo S."/>
            <person name="Nolan M."/>
            <person name="Ohm R."/>
            <person name="Pangilinan J."/>
            <person name="Park H.-J."/>
            <person name="Ramirez L."/>
            <person name="Alfaro M."/>
            <person name="Sun H."/>
            <person name="Tritt A."/>
            <person name="Yoshinaga Y."/>
            <person name="Zwiers L.-H."/>
            <person name="Turgeon B."/>
            <person name="Goodwin S."/>
            <person name="Spatafora J."/>
            <person name="Crous P."/>
            <person name="Grigoriev I."/>
        </authorList>
    </citation>
    <scope>NUCLEOTIDE SEQUENCE</scope>
    <source>
        <strain evidence="1">CBS 113818</strain>
    </source>
</reference>